<comment type="caution">
    <text evidence="3">The sequence shown here is derived from an EMBL/GenBank/DDBJ whole genome shotgun (WGS) entry which is preliminary data.</text>
</comment>
<dbReference type="Pfam" id="PF03780">
    <property type="entry name" value="Asp23"/>
    <property type="match status" value="1"/>
</dbReference>
<comment type="similarity">
    <text evidence="1">Belongs to the asp23 family.</text>
</comment>
<dbReference type="RefSeq" id="WP_344991533.1">
    <property type="nucleotide sequence ID" value="NZ_BAAAXV010000005.1"/>
</dbReference>
<evidence type="ECO:0000313" key="4">
    <source>
        <dbReference type="Proteomes" id="UP001589532"/>
    </source>
</evidence>
<organism evidence="3 4">
    <name type="scientific">Nonomuraea helvata</name>
    <dbReference type="NCBI Taxonomy" id="37484"/>
    <lineage>
        <taxon>Bacteria</taxon>
        <taxon>Bacillati</taxon>
        <taxon>Actinomycetota</taxon>
        <taxon>Actinomycetes</taxon>
        <taxon>Streptosporangiales</taxon>
        <taxon>Streptosporangiaceae</taxon>
        <taxon>Nonomuraea</taxon>
    </lineage>
</organism>
<feature type="region of interest" description="Disordered" evidence="2">
    <location>
        <begin position="1"/>
        <end position="29"/>
    </location>
</feature>
<name>A0ABV5RVT7_9ACTN</name>
<dbReference type="EMBL" id="JBHMBW010000007">
    <property type="protein sequence ID" value="MFB9623551.1"/>
    <property type="molecule type" value="Genomic_DNA"/>
</dbReference>
<evidence type="ECO:0000313" key="3">
    <source>
        <dbReference type="EMBL" id="MFB9623551.1"/>
    </source>
</evidence>
<evidence type="ECO:0000256" key="2">
    <source>
        <dbReference type="SAM" id="MobiDB-lite"/>
    </source>
</evidence>
<reference evidence="3 4" key="1">
    <citation type="submission" date="2024-09" db="EMBL/GenBank/DDBJ databases">
        <authorList>
            <person name="Sun Q."/>
            <person name="Mori K."/>
        </authorList>
    </citation>
    <scope>NUCLEOTIDE SEQUENCE [LARGE SCALE GENOMIC DNA]</scope>
    <source>
        <strain evidence="3 4">JCM 3143</strain>
    </source>
</reference>
<accession>A0ABV5RVT7</accession>
<dbReference type="Proteomes" id="UP001589532">
    <property type="component" value="Unassembled WGS sequence"/>
</dbReference>
<dbReference type="InterPro" id="IPR005531">
    <property type="entry name" value="Asp23"/>
</dbReference>
<protein>
    <submittedName>
        <fullName evidence="3">Asp23/Gls24 family envelope stress response protein</fullName>
    </submittedName>
</protein>
<sequence>MTTGTATGTAAVPAQRPAPQPPPELRGRTQVAGRVVSKIACCAAAEVPEVREVHLGNLPWTRSSSAEVRGDQAAVRLTVSLAYPSPLRAVAARLREHVIDRVATQTGLNVTRLDVTVTDLGGEPP</sequence>
<feature type="compositionally biased region" description="Low complexity" evidence="2">
    <location>
        <begin position="1"/>
        <end position="15"/>
    </location>
</feature>
<evidence type="ECO:0000256" key="1">
    <source>
        <dbReference type="ARBA" id="ARBA00005721"/>
    </source>
</evidence>
<proteinExistence type="inferred from homology"/>
<gene>
    <name evidence="3" type="ORF">ACFFSA_10725</name>
</gene>
<keyword evidence="4" id="KW-1185">Reference proteome</keyword>